<dbReference type="AlphaFoldDB" id="A0A384JIU1"/>
<keyword evidence="3" id="KW-1185">Reference proteome</keyword>
<gene>
    <name evidence="2" type="ORF">BCIN_05g07370</name>
</gene>
<dbReference type="KEGG" id="bfu:BCIN_05g07370"/>
<reference evidence="2 3" key="1">
    <citation type="journal article" date="2011" name="PLoS Genet.">
        <title>Genomic analysis of the necrotrophic fungal pathogens Sclerotinia sclerotiorum and Botrytis cinerea.</title>
        <authorList>
            <person name="Amselem J."/>
            <person name="Cuomo C.A."/>
            <person name="van Kan J.A."/>
            <person name="Viaud M."/>
            <person name="Benito E.P."/>
            <person name="Couloux A."/>
            <person name="Coutinho P.M."/>
            <person name="de Vries R.P."/>
            <person name="Dyer P.S."/>
            <person name="Fillinger S."/>
            <person name="Fournier E."/>
            <person name="Gout L."/>
            <person name="Hahn M."/>
            <person name="Kohn L."/>
            <person name="Lapalu N."/>
            <person name="Plummer K.M."/>
            <person name="Pradier J.M."/>
            <person name="Quevillon E."/>
            <person name="Sharon A."/>
            <person name="Simon A."/>
            <person name="ten Have A."/>
            <person name="Tudzynski B."/>
            <person name="Tudzynski P."/>
            <person name="Wincker P."/>
            <person name="Andrew M."/>
            <person name="Anthouard V."/>
            <person name="Beever R.E."/>
            <person name="Beffa R."/>
            <person name="Benoit I."/>
            <person name="Bouzid O."/>
            <person name="Brault B."/>
            <person name="Chen Z."/>
            <person name="Choquer M."/>
            <person name="Collemare J."/>
            <person name="Cotton P."/>
            <person name="Danchin E.G."/>
            <person name="Da Silva C."/>
            <person name="Gautier A."/>
            <person name="Giraud C."/>
            <person name="Giraud T."/>
            <person name="Gonzalez C."/>
            <person name="Grossetete S."/>
            <person name="Guldener U."/>
            <person name="Henrissat B."/>
            <person name="Howlett B.J."/>
            <person name="Kodira C."/>
            <person name="Kretschmer M."/>
            <person name="Lappartient A."/>
            <person name="Leroch M."/>
            <person name="Levis C."/>
            <person name="Mauceli E."/>
            <person name="Neuveglise C."/>
            <person name="Oeser B."/>
            <person name="Pearson M."/>
            <person name="Poulain J."/>
            <person name="Poussereau N."/>
            <person name="Quesneville H."/>
            <person name="Rascle C."/>
            <person name="Schumacher J."/>
            <person name="Segurens B."/>
            <person name="Sexton A."/>
            <person name="Silva E."/>
            <person name="Sirven C."/>
            <person name="Soanes D.M."/>
            <person name="Talbot N.J."/>
            <person name="Templeton M."/>
            <person name="Yandava C."/>
            <person name="Yarden O."/>
            <person name="Zeng Q."/>
            <person name="Rollins J.A."/>
            <person name="Lebrun M.H."/>
            <person name="Dickman M."/>
        </authorList>
    </citation>
    <scope>NUCLEOTIDE SEQUENCE [LARGE SCALE GENOMIC DNA]</scope>
    <source>
        <strain evidence="2 3">B05.10</strain>
    </source>
</reference>
<evidence type="ECO:0000256" key="1">
    <source>
        <dbReference type="SAM" id="MobiDB-lite"/>
    </source>
</evidence>
<dbReference type="Proteomes" id="UP000001798">
    <property type="component" value="Chromosome 5"/>
</dbReference>
<organism evidence="2 3">
    <name type="scientific">Botryotinia fuckeliana (strain B05.10)</name>
    <name type="common">Noble rot fungus</name>
    <name type="synonym">Botrytis cinerea</name>
    <dbReference type="NCBI Taxonomy" id="332648"/>
    <lineage>
        <taxon>Eukaryota</taxon>
        <taxon>Fungi</taxon>
        <taxon>Dikarya</taxon>
        <taxon>Ascomycota</taxon>
        <taxon>Pezizomycotina</taxon>
        <taxon>Leotiomycetes</taxon>
        <taxon>Helotiales</taxon>
        <taxon>Sclerotiniaceae</taxon>
        <taxon>Botrytis</taxon>
    </lineage>
</organism>
<evidence type="ECO:0000313" key="3">
    <source>
        <dbReference type="Proteomes" id="UP000001798"/>
    </source>
</evidence>
<reference evidence="2 3" key="3">
    <citation type="journal article" date="2017" name="Mol. Plant Pathol.">
        <title>A gapless genome sequence of the fungus Botrytis cinerea.</title>
        <authorList>
            <person name="Van Kan J.A."/>
            <person name="Stassen J.H."/>
            <person name="Mosbach A."/>
            <person name="Van Der Lee T.A."/>
            <person name="Faino L."/>
            <person name="Farmer A.D."/>
            <person name="Papasotiriou D.G."/>
            <person name="Zhou S."/>
            <person name="Seidl M.F."/>
            <person name="Cottam E."/>
            <person name="Edel D."/>
            <person name="Hahn M."/>
            <person name="Schwartz D.C."/>
            <person name="Dietrich R.A."/>
            <person name="Widdison S."/>
            <person name="Scalliet G."/>
        </authorList>
    </citation>
    <scope>NUCLEOTIDE SEQUENCE [LARGE SCALE GENOMIC DNA]</scope>
    <source>
        <strain evidence="2 3">B05.10</strain>
    </source>
</reference>
<dbReference type="OMA" id="TAFHLWS"/>
<protein>
    <submittedName>
        <fullName evidence="2">Uncharacterized protein</fullName>
    </submittedName>
</protein>
<reference evidence="2 3" key="2">
    <citation type="journal article" date="2012" name="Eukaryot. Cell">
        <title>Genome update of Botrytis cinerea strains B05.10 and T4.</title>
        <authorList>
            <person name="Staats M."/>
            <person name="van Kan J.A."/>
        </authorList>
    </citation>
    <scope>NUCLEOTIDE SEQUENCE [LARGE SCALE GENOMIC DNA]</scope>
    <source>
        <strain evidence="2 3">B05.10</strain>
    </source>
</reference>
<feature type="compositionally biased region" description="Low complexity" evidence="1">
    <location>
        <begin position="280"/>
        <end position="291"/>
    </location>
</feature>
<feature type="compositionally biased region" description="Basic and acidic residues" evidence="1">
    <location>
        <begin position="292"/>
        <end position="308"/>
    </location>
</feature>
<dbReference type="OrthoDB" id="5316527at2759"/>
<feature type="region of interest" description="Disordered" evidence="1">
    <location>
        <begin position="278"/>
        <end position="308"/>
    </location>
</feature>
<dbReference type="GeneID" id="5431154"/>
<accession>A0A384JIU1</accession>
<name>A0A384JIU1_BOTFB</name>
<evidence type="ECO:0000313" key="2">
    <source>
        <dbReference type="EMBL" id="ATZ50382.1"/>
    </source>
</evidence>
<proteinExistence type="predicted"/>
<dbReference type="RefSeq" id="XP_001550631.1">
    <property type="nucleotide sequence ID" value="XM_001550581.2"/>
</dbReference>
<dbReference type="EMBL" id="CP009809">
    <property type="protein sequence ID" value="ATZ50382.1"/>
    <property type="molecule type" value="Genomic_DNA"/>
</dbReference>
<sequence>MFRFIKPRLASTWATNVRARSGPGSFVANPSSMRSNVQRYAGTASNPHVVRFRKPPVRMRKVAISFIVVYACFEVYTRLVLGPLDKAAEEASKHIPEEEWQEAEPPLFIPFPGTTKQLPTVPYRGTDPEFQEFIKISQDTKLMNKLRVDLTEIMRDFACKSPIVVQIAGKNLKSRRIWLDIDFPSIPPPSFERSGIEISDDAISWVTQPVDARIVYKIRSVLWPTALFQSSWSFIQVLAAEEFKSIAEIFGVEVQTSPAQQSLEQMLARSQRMMKELKGQQKVPGGVQGPLDAKDEPSQQHLDDKSKEIRDITRPGKSTVIEEIFPALVNSIREIHAGFEKPIIAAKLKYAEANRKLRPTQNLHPRGSIMVSGFVELESDRAFLVFDVIAAWDPKKKDFDTESMQLKLRRMQRKKQRPIGLPRSPVS</sequence>
<dbReference type="VEuPathDB" id="FungiDB:Bcin05g07370"/>